<dbReference type="EMBL" id="CAJJDP010000001">
    <property type="protein sequence ID" value="CAD8132437.1"/>
    <property type="molecule type" value="Genomic_DNA"/>
</dbReference>
<protein>
    <submittedName>
        <fullName evidence="2">Uncharacterized protein</fullName>
    </submittedName>
</protein>
<keyword evidence="3" id="KW-1185">Reference proteome</keyword>
<dbReference type="OrthoDB" id="1305at2759"/>
<gene>
    <name evidence="2" type="ORF">POCTA_138.1.T0030432</name>
</gene>
<organism evidence="2 3">
    <name type="scientific">Paramecium octaurelia</name>
    <dbReference type="NCBI Taxonomy" id="43137"/>
    <lineage>
        <taxon>Eukaryota</taxon>
        <taxon>Sar</taxon>
        <taxon>Alveolata</taxon>
        <taxon>Ciliophora</taxon>
        <taxon>Intramacronucleata</taxon>
        <taxon>Oligohymenophorea</taxon>
        <taxon>Peniculida</taxon>
        <taxon>Parameciidae</taxon>
        <taxon>Paramecium</taxon>
    </lineage>
</organism>
<dbReference type="Proteomes" id="UP000683925">
    <property type="component" value="Unassembled WGS sequence"/>
</dbReference>
<evidence type="ECO:0000256" key="1">
    <source>
        <dbReference type="SAM" id="Coils"/>
    </source>
</evidence>
<comment type="caution">
    <text evidence="2">The sequence shown here is derived from an EMBL/GenBank/DDBJ whole genome shotgun (WGS) entry which is preliminary data.</text>
</comment>
<dbReference type="OMA" id="NDECAQW"/>
<keyword evidence="1" id="KW-0175">Coiled coil</keyword>
<name>A0A8S1RYB9_PAROT</name>
<evidence type="ECO:0000313" key="3">
    <source>
        <dbReference type="Proteomes" id="UP000683925"/>
    </source>
</evidence>
<dbReference type="AlphaFoldDB" id="A0A8S1RYB9"/>
<feature type="coiled-coil region" evidence="1">
    <location>
        <begin position="387"/>
        <end position="414"/>
    </location>
</feature>
<evidence type="ECO:0000313" key="2">
    <source>
        <dbReference type="EMBL" id="CAD8132437.1"/>
    </source>
</evidence>
<accession>A0A8S1RYB9</accession>
<proteinExistence type="predicted"/>
<reference evidence="2" key="1">
    <citation type="submission" date="2021-01" db="EMBL/GenBank/DDBJ databases">
        <authorList>
            <consortium name="Genoscope - CEA"/>
            <person name="William W."/>
        </authorList>
    </citation>
    <scope>NUCLEOTIDE SEQUENCE</scope>
</reference>
<sequence length="490" mass="58085">MSHSPKAFTWTQTSCTVKVKSNYQNLVQTVTPNQGPVCLKIDTEREFQHSCDLGWNWHKSWNIPNISVKLSLKNDECAQWVNCQVQLKAVKELQADLFEEVGLEGTTNYELVDGRAFFTGVKFNSTTYNHQGHKFQLLLIIKERENIIISLQSPPIFVDSRKSARDEHRQIQSISPFEPKYLERSFCKKEKYQNDIVDAPIENNENGLYNYLTAPNIRNKIKHPLFLALKFSRCFNVYYMPDAEVENHLVELQKQLLSKSLISQYLLVFQSNNNRIKRKIEDSLNQLFGQSKIQVVEKKHLNELIYRKLEFTAEDYQGSYNQLTLLMNQFTLSQQQSLEFQSQILNQAQQQAIEIEPQSQQQIKLPLNHLERKSAFKKYKDFDKLPTKNFEEERAEQQQRLEKLNNIREMEKYEKVQKIIKIEENNEDQQYQQQQQQQQQQQIVSNYYTNQYNCFNPNFSMLFQQKLQEQLLQFYMIQQQLLLLQMPSSV</sequence>